<evidence type="ECO:0000313" key="4">
    <source>
        <dbReference type="EMBL" id="MBK7271959.1"/>
    </source>
</evidence>
<keyword evidence="2" id="KW-0812">Transmembrane</keyword>
<evidence type="ECO:0000256" key="1">
    <source>
        <dbReference type="SAM" id="MobiDB-lite"/>
    </source>
</evidence>
<dbReference type="Pfam" id="PF13349">
    <property type="entry name" value="DUF4097"/>
    <property type="match status" value="1"/>
</dbReference>
<accession>A0A935M5L5</accession>
<dbReference type="AlphaFoldDB" id="A0A935M5L5"/>
<protein>
    <submittedName>
        <fullName evidence="4">DUF4097 family beta strand repeat protein</fullName>
    </submittedName>
</protein>
<proteinExistence type="predicted"/>
<evidence type="ECO:0000259" key="3">
    <source>
        <dbReference type="Pfam" id="PF13349"/>
    </source>
</evidence>
<comment type="caution">
    <text evidence="4">The sequence shown here is derived from an EMBL/GenBank/DDBJ whole genome shotgun (WGS) entry which is preliminary data.</text>
</comment>
<name>A0A935M5L5_9MICO</name>
<dbReference type="InterPro" id="IPR025164">
    <property type="entry name" value="Toastrack_DUF4097"/>
</dbReference>
<reference evidence="4 5" key="1">
    <citation type="submission" date="2020-10" db="EMBL/GenBank/DDBJ databases">
        <title>Connecting structure to function with the recovery of over 1000 high-quality activated sludge metagenome-assembled genomes encoding full-length rRNA genes using long-read sequencing.</title>
        <authorList>
            <person name="Singleton C.M."/>
            <person name="Petriglieri F."/>
            <person name="Kristensen J.M."/>
            <person name="Kirkegaard R.H."/>
            <person name="Michaelsen T.Y."/>
            <person name="Andersen M.H."/>
            <person name="Karst S.M."/>
            <person name="Dueholm M.S."/>
            <person name="Nielsen P.H."/>
            <person name="Albertsen M."/>
        </authorList>
    </citation>
    <scope>NUCLEOTIDE SEQUENCE [LARGE SCALE GENOMIC DNA]</scope>
    <source>
        <strain evidence="4">Ega_18-Q3-R5-49_MAXAC.001</strain>
    </source>
</reference>
<evidence type="ECO:0000256" key="2">
    <source>
        <dbReference type="SAM" id="Phobius"/>
    </source>
</evidence>
<feature type="compositionally biased region" description="Polar residues" evidence="1">
    <location>
        <begin position="19"/>
        <end position="30"/>
    </location>
</feature>
<keyword evidence="2" id="KW-1133">Transmembrane helix</keyword>
<dbReference type="Proteomes" id="UP000726105">
    <property type="component" value="Unassembled WGS sequence"/>
</dbReference>
<organism evidence="4 5">
    <name type="scientific">Candidatus Phosphoribacter hodrii</name>
    <dbReference type="NCBI Taxonomy" id="2953743"/>
    <lineage>
        <taxon>Bacteria</taxon>
        <taxon>Bacillati</taxon>
        <taxon>Actinomycetota</taxon>
        <taxon>Actinomycetes</taxon>
        <taxon>Micrococcales</taxon>
        <taxon>Dermatophilaceae</taxon>
        <taxon>Candidatus Phosphoribacter</taxon>
    </lineage>
</organism>
<keyword evidence="2" id="KW-0472">Membrane</keyword>
<feature type="domain" description="DUF4097" evidence="3">
    <location>
        <begin position="168"/>
        <end position="309"/>
    </location>
</feature>
<gene>
    <name evidence="4" type="ORF">IPI13_01910</name>
</gene>
<feature type="transmembrane region" description="Helical" evidence="2">
    <location>
        <begin position="51"/>
        <end position="73"/>
    </location>
</feature>
<sequence>MNPATPQDAPPPGSIDAATPTTFSSPSHGQPPSHAPASIVDPNRSVPERRAWVTVGTVLVAAVVGGAWFAAWVDGHQVHATQTATYAAGSIDLRNLGDHNVNINGSNRSDILVTRRVTWVGSSDAPPAPREAVIDSTLVVDNPCDSVGLTCSVDYRIEVPLTAAVHWAAGSGDLYAANVTSVVAKGSSSDITLREVGTVDITTMSGDVDLCGSDTSLAVKTQSGRIDACDVTAASVVIATASGDVRFDGGPEVAIIRTASGDVTVTLTAQERYDLMASSSSGEVDVEAVPDRASSRTLHVTTASGDIIVR</sequence>
<dbReference type="EMBL" id="JADJIB010000001">
    <property type="protein sequence ID" value="MBK7271959.1"/>
    <property type="molecule type" value="Genomic_DNA"/>
</dbReference>
<feature type="region of interest" description="Disordered" evidence="1">
    <location>
        <begin position="1"/>
        <end position="42"/>
    </location>
</feature>
<dbReference type="Gene3D" id="2.160.20.120">
    <property type="match status" value="1"/>
</dbReference>
<evidence type="ECO:0000313" key="5">
    <source>
        <dbReference type="Proteomes" id="UP000726105"/>
    </source>
</evidence>